<dbReference type="InterPro" id="IPR012337">
    <property type="entry name" value="RNaseH-like_sf"/>
</dbReference>
<keyword evidence="2" id="KW-1185">Reference proteome</keyword>
<proteinExistence type="predicted"/>
<dbReference type="OrthoDB" id="1751476at2759"/>
<evidence type="ECO:0000313" key="1">
    <source>
        <dbReference type="EMBL" id="RDX80229.1"/>
    </source>
</evidence>
<accession>A0A371FPH5</accession>
<dbReference type="EMBL" id="QJKJ01008285">
    <property type="protein sequence ID" value="RDX80229.1"/>
    <property type="molecule type" value="Genomic_DNA"/>
</dbReference>
<organism evidence="1 2">
    <name type="scientific">Mucuna pruriens</name>
    <name type="common">Velvet bean</name>
    <name type="synonym">Dolichos pruriens</name>
    <dbReference type="NCBI Taxonomy" id="157652"/>
    <lineage>
        <taxon>Eukaryota</taxon>
        <taxon>Viridiplantae</taxon>
        <taxon>Streptophyta</taxon>
        <taxon>Embryophyta</taxon>
        <taxon>Tracheophyta</taxon>
        <taxon>Spermatophyta</taxon>
        <taxon>Magnoliopsida</taxon>
        <taxon>eudicotyledons</taxon>
        <taxon>Gunneridae</taxon>
        <taxon>Pentapetalae</taxon>
        <taxon>rosids</taxon>
        <taxon>fabids</taxon>
        <taxon>Fabales</taxon>
        <taxon>Fabaceae</taxon>
        <taxon>Papilionoideae</taxon>
        <taxon>50 kb inversion clade</taxon>
        <taxon>NPAAA clade</taxon>
        <taxon>indigoferoid/millettioid clade</taxon>
        <taxon>Phaseoleae</taxon>
        <taxon>Mucuna</taxon>
    </lineage>
</organism>
<feature type="non-terminal residue" evidence="1">
    <location>
        <position position="1"/>
    </location>
</feature>
<comment type="caution">
    <text evidence="1">The sequence shown here is derived from an EMBL/GenBank/DDBJ whole genome shotgun (WGS) entry which is preliminary data.</text>
</comment>
<evidence type="ECO:0008006" key="3">
    <source>
        <dbReference type="Google" id="ProtNLM"/>
    </source>
</evidence>
<name>A0A371FPH5_MUCPR</name>
<dbReference type="PANTHER" id="PTHR42648">
    <property type="entry name" value="TRANSPOSASE, PUTATIVE-RELATED"/>
    <property type="match status" value="1"/>
</dbReference>
<dbReference type="PANTHER" id="PTHR42648:SF21">
    <property type="entry name" value="CYSTEINE-RICH RLK (RECEPTOR-LIKE PROTEIN KINASE) 8"/>
    <property type="match status" value="1"/>
</dbReference>
<dbReference type="SUPFAM" id="SSF53098">
    <property type="entry name" value="Ribonuclease H-like"/>
    <property type="match status" value="1"/>
</dbReference>
<sequence>MKKHNLVRGPPSLVFKVDMLCDACQKGKQIRGSFEFKNIVSTSRPLELLCSLPTRMSLLRSLYSANVFKMKKKINIVSIISDHGREFKNENFQQFCEEHGIHHNFHVQELLNKMVLCKGKIDLFKRWIE</sequence>
<dbReference type="Gene3D" id="3.30.420.10">
    <property type="entry name" value="Ribonuclease H-like superfamily/Ribonuclease H"/>
    <property type="match status" value="1"/>
</dbReference>
<gene>
    <name evidence="1" type="ORF">CR513_39251</name>
</gene>
<dbReference type="InterPro" id="IPR039537">
    <property type="entry name" value="Retrotran_Ty1/copia-like"/>
</dbReference>
<protein>
    <recommendedName>
        <fullName evidence="3">Integrase catalytic domain-containing protein</fullName>
    </recommendedName>
</protein>
<dbReference type="InterPro" id="IPR036397">
    <property type="entry name" value="RNaseH_sf"/>
</dbReference>
<dbReference type="Proteomes" id="UP000257109">
    <property type="component" value="Unassembled WGS sequence"/>
</dbReference>
<dbReference type="GO" id="GO:0003676">
    <property type="term" value="F:nucleic acid binding"/>
    <property type="evidence" value="ECO:0007669"/>
    <property type="project" value="InterPro"/>
</dbReference>
<reference evidence="1" key="1">
    <citation type="submission" date="2018-05" db="EMBL/GenBank/DDBJ databases">
        <title>Draft genome of Mucuna pruriens seed.</title>
        <authorList>
            <person name="Nnadi N.E."/>
            <person name="Vos R."/>
            <person name="Hasami M.H."/>
            <person name="Devisetty U.K."/>
            <person name="Aguiy J.C."/>
        </authorList>
    </citation>
    <scope>NUCLEOTIDE SEQUENCE [LARGE SCALE GENOMIC DNA]</scope>
    <source>
        <strain evidence="1">JCA_2017</strain>
    </source>
</reference>
<evidence type="ECO:0000313" key="2">
    <source>
        <dbReference type="Proteomes" id="UP000257109"/>
    </source>
</evidence>
<dbReference type="AlphaFoldDB" id="A0A371FPH5"/>